<dbReference type="Proteomes" id="UP000730482">
    <property type="component" value="Unassembled WGS sequence"/>
</dbReference>
<dbReference type="EMBL" id="JAAFYZ010000119">
    <property type="protein sequence ID" value="MBS2550914.1"/>
    <property type="molecule type" value="Genomic_DNA"/>
</dbReference>
<dbReference type="RefSeq" id="WP_212014660.1">
    <property type="nucleotide sequence ID" value="NZ_JAAFYZ010000119.1"/>
</dbReference>
<comment type="caution">
    <text evidence="12">The sequence shown here is derived from an EMBL/GenBank/DDBJ whole genome shotgun (WGS) entry which is preliminary data.</text>
</comment>
<evidence type="ECO:0000256" key="10">
    <source>
        <dbReference type="ARBA" id="ARBA00023136"/>
    </source>
</evidence>
<comment type="function">
    <text evidence="11">Part of the high-affinity ATP-driven potassium transport (or Kdp) system, which catalyzes the hydrolysis of ATP coupled with the electrogenic transport of potassium into the cytoplasm. This subunit acts as a catalytic chaperone that increases the ATP-binding affinity of the ATP-hydrolyzing subunit KdpB by the formation of a transient KdpB/KdpC/ATP ternary complex.</text>
</comment>
<keyword evidence="1 11" id="KW-0813">Transport</keyword>
<evidence type="ECO:0000313" key="12">
    <source>
        <dbReference type="EMBL" id="MBS2550914.1"/>
    </source>
</evidence>
<reference evidence="12 13" key="1">
    <citation type="submission" date="2020-02" db="EMBL/GenBank/DDBJ databases">
        <title>Acidophilic actinobacteria isolated from forest soil.</title>
        <authorList>
            <person name="Golinska P."/>
        </authorList>
    </citation>
    <scope>NUCLEOTIDE SEQUENCE [LARGE SCALE GENOMIC DNA]</scope>
    <source>
        <strain evidence="12 13">NL8</strain>
    </source>
</reference>
<evidence type="ECO:0000256" key="6">
    <source>
        <dbReference type="ARBA" id="ARBA00022840"/>
    </source>
</evidence>
<accession>A0ABS5KXZ4</accession>
<protein>
    <recommendedName>
        <fullName evidence="11">Potassium-transporting ATPase KdpC subunit</fullName>
    </recommendedName>
    <alternativeName>
        <fullName evidence="11">ATP phosphohydrolase [potassium-transporting] C chain</fullName>
    </alternativeName>
    <alternativeName>
        <fullName evidence="11">Potassium-binding and translocating subunit C</fullName>
    </alternativeName>
    <alternativeName>
        <fullName evidence="11">Potassium-translocating ATPase C chain</fullName>
    </alternativeName>
</protein>
<keyword evidence="8 11" id="KW-1133">Transmembrane helix</keyword>
<dbReference type="NCBIfam" id="TIGR00681">
    <property type="entry name" value="kdpC"/>
    <property type="match status" value="1"/>
</dbReference>
<sequence>MSRISAPLRRHLAAVRAMLIFTVILGIAYPLLVTGIAQLAFKNKANGSLIKDASGQVVASSLLCQQYVDKSGAALPQYFQARPSDATDSSNSSDPGCDYSYSAGSNLGTDSASLKSTIEGRIASYAKAYDIDPTKVPEDAVTASASGMDPGISVENADDQAPSVAKARGIDMATVDQLVKDNTTGRSLGFLGEKYVNVVTLNLALDKAHPVAAAKS</sequence>
<comment type="similarity">
    <text evidence="11">Belongs to the KdpC family.</text>
</comment>
<keyword evidence="9 11" id="KW-0406">Ion transport</keyword>
<keyword evidence="6 11" id="KW-0067">ATP-binding</keyword>
<evidence type="ECO:0000256" key="4">
    <source>
        <dbReference type="ARBA" id="ARBA00022692"/>
    </source>
</evidence>
<dbReference type="PANTHER" id="PTHR30042:SF2">
    <property type="entry name" value="POTASSIUM-TRANSPORTING ATPASE KDPC SUBUNIT"/>
    <property type="match status" value="1"/>
</dbReference>
<comment type="subcellular location">
    <subcellularLocation>
        <location evidence="11">Cell membrane</location>
        <topology evidence="11">Single-pass membrane protein</topology>
    </subcellularLocation>
</comment>
<evidence type="ECO:0000256" key="5">
    <source>
        <dbReference type="ARBA" id="ARBA00022741"/>
    </source>
</evidence>
<proteinExistence type="inferred from homology"/>
<dbReference type="Pfam" id="PF02669">
    <property type="entry name" value="KdpC"/>
    <property type="match status" value="1"/>
</dbReference>
<keyword evidence="13" id="KW-1185">Reference proteome</keyword>
<name>A0ABS5KXZ4_9ACTN</name>
<dbReference type="HAMAP" id="MF_00276">
    <property type="entry name" value="KdpC"/>
    <property type="match status" value="1"/>
</dbReference>
<comment type="subunit">
    <text evidence="11">The system is composed of three essential subunits: KdpA, KdpB and KdpC.</text>
</comment>
<evidence type="ECO:0000256" key="7">
    <source>
        <dbReference type="ARBA" id="ARBA00022958"/>
    </source>
</evidence>
<gene>
    <name evidence="11 12" type="primary">kdpC</name>
    <name evidence="12" type="ORF">KGQ19_28980</name>
</gene>
<evidence type="ECO:0000313" key="13">
    <source>
        <dbReference type="Proteomes" id="UP000730482"/>
    </source>
</evidence>
<keyword evidence="2 11" id="KW-1003">Cell membrane</keyword>
<keyword evidence="7 11" id="KW-0630">Potassium</keyword>
<evidence type="ECO:0000256" key="8">
    <source>
        <dbReference type="ARBA" id="ARBA00022989"/>
    </source>
</evidence>
<evidence type="ECO:0000256" key="2">
    <source>
        <dbReference type="ARBA" id="ARBA00022475"/>
    </source>
</evidence>
<dbReference type="InterPro" id="IPR003820">
    <property type="entry name" value="KdpC"/>
</dbReference>
<evidence type="ECO:0000256" key="3">
    <source>
        <dbReference type="ARBA" id="ARBA00022538"/>
    </source>
</evidence>
<evidence type="ECO:0000256" key="9">
    <source>
        <dbReference type="ARBA" id="ARBA00023065"/>
    </source>
</evidence>
<keyword evidence="10 11" id="KW-0472">Membrane</keyword>
<keyword evidence="5 11" id="KW-0547">Nucleotide-binding</keyword>
<evidence type="ECO:0000256" key="11">
    <source>
        <dbReference type="HAMAP-Rule" id="MF_00276"/>
    </source>
</evidence>
<dbReference type="PIRSF" id="PIRSF001296">
    <property type="entry name" value="K_ATPase_KdpC"/>
    <property type="match status" value="1"/>
</dbReference>
<dbReference type="PANTHER" id="PTHR30042">
    <property type="entry name" value="POTASSIUM-TRANSPORTING ATPASE C CHAIN"/>
    <property type="match status" value="1"/>
</dbReference>
<keyword evidence="3 11" id="KW-0633">Potassium transport</keyword>
<organism evidence="12 13">
    <name type="scientific">Catenulispora pinistramenti</name>
    <dbReference type="NCBI Taxonomy" id="2705254"/>
    <lineage>
        <taxon>Bacteria</taxon>
        <taxon>Bacillati</taxon>
        <taxon>Actinomycetota</taxon>
        <taxon>Actinomycetes</taxon>
        <taxon>Catenulisporales</taxon>
        <taxon>Catenulisporaceae</taxon>
        <taxon>Catenulispora</taxon>
    </lineage>
</organism>
<keyword evidence="4 11" id="KW-0812">Transmembrane</keyword>
<evidence type="ECO:0000256" key="1">
    <source>
        <dbReference type="ARBA" id="ARBA00022448"/>
    </source>
</evidence>
<feature type="transmembrane region" description="Helical" evidence="11">
    <location>
        <begin position="12"/>
        <end position="32"/>
    </location>
</feature>